<protein>
    <submittedName>
        <fullName evidence="1">Uncharacterized protein</fullName>
    </submittedName>
</protein>
<dbReference type="Proteomes" id="UP000031552">
    <property type="component" value="Unassembled WGS sequence"/>
</dbReference>
<evidence type="ECO:0000313" key="1">
    <source>
        <dbReference type="EMBL" id="CDR34924.1"/>
    </source>
</evidence>
<dbReference type="EMBL" id="CCEJ010000010">
    <property type="protein sequence ID" value="CDR34924.1"/>
    <property type="molecule type" value="Genomic_DNA"/>
</dbReference>
<name>A0A090E2Q6_9BACT</name>
<organism evidence="1 2">
    <name type="scientific">Candidatus Criblamydia sequanensis CRIB-18</name>
    <dbReference type="NCBI Taxonomy" id="1437425"/>
    <lineage>
        <taxon>Bacteria</taxon>
        <taxon>Pseudomonadati</taxon>
        <taxon>Chlamydiota</taxon>
        <taxon>Chlamydiia</taxon>
        <taxon>Parachlamydiales</taxon>
        <taxon>Candidatus Criblamydiaceae</taxon>
        <taxon>Candidatus Criblamydia</taxon>
    </lineage>
</organism>
<reference evidence="1" key="2">
    <citation type="submission" date="2014-09" db="EMBL/GenBank/DDBJ databases">
        <title>Criblamydia sequanensis harbors a mega-plasmid encoding arsenite resistance.</title>
        <authorList>
            <person name="Bertelli C."/>
            <person name="Goesmann A."/>
            <person name="Greub G."/>
        </authorList>
    </citation>
    <scope>NUCLEOTIDE SEQUENCE [LARGE SCALE GENOMIC DNA]</scope>
    <source>
        <strain evidence="1">CRIB-18</strain>
    </source>
</reference>
<dbReference type="RefSeq" id="WP_041018467.1">
    <property type="nucleotide sequence ID" value="NZ_CCEJ010000010.1"/>
</dbReference>
<sequence>MEGLILNPLLGSVPFPEQEICLHRWKVNEIEVKLVRKADQLFHEIVPSEGPSIRGELPFPKQLPIDKVIEIVSRQEVYFLDHETIGFCEPVARVDLGSFTLTLLKDKKGPIWQVFDKNTKTTCWQNFSATFVSSDCHKETWDLFETLKETTTNQTLESFSEDFLIKKIIRVSGPLGAEQESQEIEPSEYDLNKRIEKVDEDAKKRNKLSTKQSPGHVDVYEARIKAITRKLLKYQNPITTEELVVYSVKEGNKTIPKQVLRWKETKGLFAVYAVNNCFEGKVSEEDLKNPGFTYQSYKCVAQRKKRYEFIDQEGGRSEKKLLANSDHLSSKVEEIVKKISPFFILVEPMTYPSYFDPSVRVSKFRWAVTLICYQGFSGQHTELVTEGISDGSLRKTKKGQPFVYISHLISENNIKSHPLVHPQDLKYDERTEIWVKPANLVQKMLADIAKERDAKNTKFSIFGSDSFFSDGADNCCTWARKKLKIIGVELKWTFGGLIATETKSFTRKPAYYIANPVHIKI</sequence>
<proteinExistence type="predicted"/>
<evidence type="ECO:0000313" key="2">
    <source>
        <dbReference type="Proteomes" id="UP000031552"/>
    </source>
</evidence>
<dbReference type="STRING" id="1437425.CSEC_2118"/>
<dbReference type="AlphaFoldDB" id="A0A090E2Q6"/>
<gene>
    <name evidence="1" type="ORF">CSEC_2118</name>
</gene>
<comment type="caution">
    <text evidence="1">The sequence shown here is derived from an EMBL/GenBank/DDBJ whole genome shotgun (WGS) entry which is preliminary data.</text>
</comment>
<reference evidence="1" key="1">
    <citation type="submission" date="2013-12" db="EMBL/GenBank/DDBJ databases">
        <authorList>
            <person name="Linke B."/>
        </authorList>
    </citation>
    <scope>NUCLEOTIDE SEQUENCE [LARGE SCALE GENOMIC DNA]</scope>
    <source>
        <strain evidence="1">CRIB-18</strain>
    </source>
</reference>
<dbReference type="OrthoDB" id="23443at2"/>
<dbReference type="eggNOG" id="ENOG50345TA">
    <property type="taxonomic scope" value="Bacteria"/>
</dbReference>
<accession>A0A090E2Q6</accession>
<keyword evidence="2" id="KW-1185">Reference proteome</keyword>